<dbReference type="FunFam" id="1.10.10.10:FF:000214">
    <property type="entry name" value="Methylated-DNA--protein-cysteine methyltransferase"/>
    <property type="match status" value="1"/>
</dbReference>
<keyword evidence="7" id="KW-0234">DNA repair</keyword>
<dbReference type="GO" id="GO:0032259">
    <property type="term" value="P:methylation"/>
    <property type="evidence" value="ECO:0007669"/>
    <property type="project" value="UniProtKB-KW"/>
</dbReference>
<keyword evidence="12" id="KW-1185">Reference proteome</keyword>
<evidence type="ECO:0000313" key="11">
    <source>
        <dbReference type="EMBL" id="RDU67859.1"/>
    </source>
</evidence>
<protein>
    <recommendedName>
        <fullName evidence="3">methylated-DNA--[protein]-cysteine S-methyltransferase</fullName>
        <ecNumber evidence="3">2.1.1.63</ecNumber>
    </recommendedName>
</protein>
<evidence type="ECO:0000256" key="8">
    <source>
        <dbReference type="ARBA" id="ARBA00049348"/>
    </source>
</evidence>
<dbReference type="InterPro" id="IPR001497">
    <property type="entry name" value="MethylDNA_cys_MeTrfase_AS"/>
</dbReference>
<evidence type="ECO:0000256" key="2">
    <source>
        <dbReference type="ARBA" id="ARBA00008711"/>
    </source>
</evidence>
<dbReference type="GO" id="GO:0006281">
    <property type="term" value="P:DNA repair"/>
    <property type="evidence" value="ECO:0007669"/>
    <property type="project" value="UniProtKB-KW"/>
</dbReference>
<evidence type="ECO:0000256" key="3">
    <source>
        <dbReference type="ARBA" id="ARBA00011918"/>
    </source>
</evidence>
<dbReference type="InterPro" id="IPR008332">
    <property type="entry name" value="MethylG_MeTrfase_N"/>
</dbReference>
<comment type="caution">
    <text evidence="11">The sequence shown here is derived from an EMBL/GenBank/DDBJ whole genome shotgun (WGS) entry which is preliminary data.</text>
</comment>
<dbReference type="GO" id="GO:0003908">
    <property type="term" value="F:methylated-DNA-[protein]-cysteine S-methyltransferase activity"/>
    <property type="evidence" value="ECO:0007669"/>
    <property type="project" value="UniProtKB-EC"/>
</dbReference>
<evidence type="ECO:0000256" key="6">
    <source>
        <dbReference type="ARBA" id="ARBA00022763"/>
    </source>
</evidence>
<dbReference type="NCBIfam" id="TIGR00589">
    <property type="entry name" value="ogt"/>
    <property type="match status" value="1"/>
</dbReference>
<dbReference type="PANTHER" id="PTHR10815:SF5">
    <property type="entry name" value="METHYLATED-DNA--PROTEIN-CYSTEINE METHYLTRANSFERASE"/>
    <property type="match status" value="1"/>
</dbReference>
<comment type="catalytic activity">
    <reaction evidence="8">
        <text>a 6-O-methyl-2'-deoxyguanosine in DNA + L-cysteinyl-[protein] = S-methyl-L-cysteinyl-[protein] + a 2'-deoxyguanosine in DNA</text>
        <dbReference type="Rhea" id="RHEA:24000"/>
        <dbReference type="Rhea" id="RHEA-COMP:10131"/>
        <dbReference type="Rhea" id="RHEA-COMP:10132"/>
        <dbReference type="Rhea" id="RHEA-COMP:11367"/>
        <dbReference type="Rhea" id="RHEA-COMP:11368"/>
        <dbReference type="ChEBI" id="CHEBI:29950"/>
        <dbReference type="ChEBI" id="CHEBI:82612"/>
        <dbReference type="ChEBI" id="CHEBI:85445"/>
        <dbReference type="ChEBI" id="CHEBI:85448"/>
        <dbReference type="EC" id="2.1.1.63"/>
    </reaction>
</comment>
<gene>
    <name evidence="11" type="ORF">CQA54_02740</name>
</gene>
<dbReference type="AlphaFoldDB" id="A0A3D8IRH4"/>
<dbReference type="OrthoDB" id="9802228at2"/>
<proteinExistence type="inferred from homology"/>
<feature type="domain" description="Methylated-DNA-[protein]-cysteine S-methyltransferase DNA binding" evidence="9">
    <location>
        <begin position="91"/>
        <end position="174"/>
    </location>
</feature>
<dbReference type="Gene3D" id="3.30.160.70">
    <property type="entry name" value="Methylated DNA-protein cysteine methyltransferase domain"/>
    <property type="match status" value="1"/>
</dbReference>
<dbReference type="Pfam" id="PF02870">
    <property type="entry name" value="Methyltransf_1N"/>
    <property type="match status" value="1"/>
</dbReference>
<keyword evidence="6" id="KW-0227">DNA damage</keyword>
<dbReference type="Gene3D" id="1.10.10.10">
    <property type="entry name" value="Winged helix-like DNA-binding domain superfamily/Winged helix DNA-binding domain"/>
    <property type="match status" value="1"/>
</dbReference>
<dbReference type="Pfam" id="PF01035">
    <property type="entry name" value="DNA_binding_1"/>
    <property type="match status" value="1"/>
</dbReference>
<name>A0A3D8IRH4_9HELI</name>
<dbReference type="InterPro" id="IPR036217">
    <property type="entry name" value="MethylDNA_cys_MeTrfase_DNAb"/>
</dbReference>
<keyword evidence="4 11" id="KW-0489">Methyltransferase</keyword>
<comment type="catalytic activity">
    <reaction evidence="1">
        <text>a 4-O-methyl-thymidine in DNA + L-cysteinyl-[protein] = a thymidine in DNA + S-methyl-L-cysteinyl-[protein]</text>
        <dbReference type="Rhea" id="RHEA:53428"/>
        <dbReference type="Rhea" id="RHEA-COMP:10131"/>
        <dbReference type="Rhea" id="RHEA-COMP:10132"/>
        <dbReference type="Rhea" id="RHEA-COMP:13555"/>
        <dbReference type="Rhea" id="RHEA-COMP:13556"/>
        <dbReference type="ChEBI" id="CHEBI:29950"/>
        <dbReference type="ChEBI" id="CHEBI:82612"/>
        <dbReference type="ChEBI" id="CHEBI:137386"/>
        <dbReference type="ChEBI" id="CHEBI:137387"/>
        <dbReference type="EC" id="2.1.1.63"/>
    </reaction>
</comment>
<dbReference type="CDD" id="cd06445">
    <property type="entry name" value="ATase"/>
    <property type="match status" value="1"/>
</dbReference>
<organism evidence="11 12">
    <name type="scientific">Helicobacter equorum</name>
    <dbReference type="NCBI Taxonomy" id="361872"/>
    <lineage>
        <taxon>Bacteria</taxon>
        <taxon>Pseudomonadati</taxon>
        <taxon>Campylobacterota</taxon>
        <taxon>Epsilonproteobacteria</taxon>
        <taxon>Campylobacterales</taxon>
        <taxon>Helicobacteraceae</taxon>
        <taxon>Helicobacter</taxon>
    </lineage>
</organism>
<sequence>MIYTTSHQSVLGEIRLASKDHKLIGLWFLGQTIHLQKFHTESTNTKSITQRIQVKHDDVVLLHTKQWLQQYFAKKNPSINELPLNPHGSAFGKLVWNLITQIPYGEVCSYGELAKEVAKQTHKNAMSAQAIGGALKRNPIAIIIPCHRVIGTNKKLTGYAGGIDKKTMLLEHEQSDLERLYRFKNS</sequence>
<dbReference type="Proteomes" id="UP000256514">
    <property type="component" value="Unassembled WGS sequence"/>
</dbReference>
<dbReference type="InterPro" id="IPR014048">
    <property type="entry name" value="MethylDNA_cys_MeTrfase_DNA-bd"/>
</dbReference>
<reference evidence="11 12" key="1">
    <citation type="submission" date="2018-04" db="EMBL/GenBank/DDBJ databases">
        <title>Novel Campyloabacter and Helicobacter Species and Strains.</title>
        <authorList>
            <person name="Mannion A.J."/>
            <person name="Shen Z."/>
            <person name="Fox J.G."/>
        </authorList>
    </citation>
    <scope>NUCLEOTIDE SEQUENCE [LARGE SCALE GENOMIC DNA]</scope>
    <source>
        <strain evidence="11 12">MIT 12-6600</strain>
    </source>
</reference>
<accession>A0A3D8IRH4</accession>
<evidence type="ECO:0000256" key="7">
    <source>
        <dbReference type="ARBA" id="ARBA00023204"/>
    </source>
</evidence>
<evidence type="ECO:0000259" key="10">
    <source>
        <dbReference type="Pfam" id="PF02870"/>
    </source>
</evidence>
<dbReference type="PANTHER" id="PTHR10815">
    <property type="entry name" value="METHYLATED-DNA--PROTEIN-CYSTEINE METHYLTRANSFERASE"/>
    <property type="match status" value="1"/>
</dbReference>
<dbReference type="PROSITE" id="PS00374">
    <property type="entry name" value="MGMT"/>
    <property type="match status" value="1"/>
</dbReference>
<evidence type="ECO:0000256" key="5">
    <source>
        <dbReference type="ARBA" id="ARBA00022679"/>
    </source>
</evidence>
<comment type="similarity">
    <text evidence="2">Belongs to the MGMT family.</text>
</comment>
<feature type="domain" description="Methylguanine DNA methyltransferase ribonuclease-like" evidence="10">
    <location>
        <begin position="2"/>
        <end position="85"/>
    </location>
</feature>
<dbReference type="InterPro" id="IPR036388">
    <property type="entry name" value="WH-like_DNA-bd_sf"/>
</dbReference>
<dbReference type="EMBL" id="NXLT01000002">
    <property type="protein sequence ID" value="RDU67859.1"/>
    <property type="molecule type" value="Genomic_DNA"/>
</dbReference>
<dbReference type="SUPFAM" id="SSF46767">
    <property type="entry name" value="Methylated DNA-protein cysteine methyltransferase, C-terminal domain"/>
    <property type="match status" value="1"/>
</dbReference>
<evidence type="ECO:0000313" key="12">
    <source>
        <dbReference type="Proteomes" id="UP000256514"/>
    </source>
</evidence>
<dbReference type="InterPro" id="IPR036631">
    <property type="entry name" value="MGMT_N_sf"/>
</dbReference>
<dbReference type="RefSeq" id="WP_115570676.1">
    <property type="nucleotide sequence ID" value="NZ_NXLT01000002.1"/>
</dbReference>
<evidence type="ECO:0000256" key="1">
    <source>
        <dbReference type="ARBA" id="ARBA00001286"/>
    </source>
</evidence>
<dbReference type="EC" id="2.1.1.63" evidence="3"/>
<keyword evidence="5 11" id="KW-0808">Transferase</keyword>
<evidence type="ECO:0000259" key="9">
    <source>
        <dbReference type="Pfam" id="PF01035"/>
    </source>
</evidence>
<evidence type="ECO:0000256" key="4">
    <source>
        <dbReference type="ARBA" id="ARBA00022603"/>
    </source>
</evidence>
<dbReference type="SUPFAM" id="SSF53155">
    <property type="entry name" value="Methylated DNA-protein cysteine methyltransferase domain"/>
    <property type="match status" value="1"/>
</dbReference>